<dbReference type="Proteomes" id="UP000215914">
    <property type="component" value="Unassembled WGS sequence"/>
</dbReference>
<gene>
    <name evidence="2" type="ORF">HanXRQr2_Chr13g0601431</name>
</gene>
<keyword evidence="1" id="KW-0472">Membrane</keyword>
<accession>A0A9K3EK63</accession>
<dbReference type="Gramene" id="mRNA:HanXRQr2_Chr13g0601431">
    <property type="protein sequence ID" value="CDS:HanXRQr2_Chr13g0601431.1"/>
    <property type="gene ID" value="HanXRQr2_Chr13g0601431"/>
</dbReference>
<comment type="caution">
    <text evidence="2">The sequence shown here is derived from an EMBL/GenBank/DDBJ whole genome shotgun (WGS) entry which is preliminary data.</text>
</comment>
<proteinExistence type="predicted"/>
<keyword evidence="1" id="KW-0812">Transmembrane</keyword>
<protein>
    <submittedName>
        <fullName evidence="2">Uncharacterized protein</fullName>
    </submittedName>
</protein>
<evidence type="ECO:0000313" key="3">
    <source>
        <dbReference type="Proteomes" id="UP000215914"/>
    </source>
</evidence>
<reference evidence="2" key="2">
    <citation type="submission" date="2020-06" db="EMBL/GenBank/DDBJ databases">
        <title>Helianthus annuus Genome sequencing and assembly Release 2.</title>
        <authorList>
            <person name="Gouzy J."/>
            <person name="Langlade N."/>
            <person name="Munos S."/>
        </authorList>
    </citation>
    <scope>NUCLEOTIDE SEQUENCE</scope>
    <source>
        <tissue evidence="2">Leaves</tissue>
    </source>
</reference>
<organism evidence="2 3">
    <name type="scientific">Helianthus annuus</name>
    <name type="common">Common sunflower</name>
    <dbReference type="NCBI Taxonomy" id="4232"/>
    <lineage>
        <taxon>Eukaryota</taxon>
        <taxon>Viridiplantae</taxon>
        <taxon>Streptophyta</taxon>
        <taxon>Embryophyta</taxon>
        <taxon>Tracheophyta</taxon>
        <taxon>Spermatophyta</taxon>
        <taxon>Magnoliopsida</taxon>
        <taxon>eudicotyledons</taxon>
        <taxon>Gunneridae</taxon>
        <taxon>Pentapetalae</taxon>
        <taxon>asterids</taxon>
        <taxon>campanulids</taxon>
        <taxon>Asterales</taxon>
        <taxon>Asteraceae</taxon>
        <taxon>Asteroideae</taxon>
        <taxon>Heliantheae alliance</taxon>
        <taxon>Heliantheae</taxon>
        <taxon>Helianthus</taxon>
    </lineage>
</organism>
<dbReference type="EMBL" id="MNCJ02000328">
    <property type="protein sequence ID" value="KAF5774524.1"/>
    <property type="molecule type" value="Genomic_DNA"/>
</dbReference>
<reference evidence="2" key="1">
    <citation type="journal article" date="2017" name="Nature">
        <title>The sunflower genome provides insights into oil metabolism, flowering and Asterid evolution.</title>
        <authorList>
            <person name="Badouin H."/>
            <person name="Gouzy J."/>
            <person name="Grassa C.J."/>
            <person name="Murat F."/>
            <person name="Staton S.E."/>
            <person name="Cottret L."/>
            <person name="Lelandais-Briere C."/>
            <person name="Owens G.L."/>
            <person name="Carrere S."/>
            <person name="Mayjonade B."/>
            <person name="Legrand L."/>
            <person name="Gill N."/>
            <person name="Kane N.C."/>
            <person name="Bowers J.E."/>
            <person name="Hubner S."/>
            <person name="Bellec A."/>
            <person name="Berard A."/>
            <person name="Berges H."/>
            <person name="Blanchet N."/>
            <person name="Boniface M.C."/>
            <person name="Brunel D."/>
            <person name="Catrice O."/>
            <person name="Chaidir N."/>
            <person name="Claudel C."/>
            <person name="Donnadieu C."/>
            <person name="Faraut T."/>
            <person name="Fievet G."/>
            <person name="Helmstetter N."/>
            <person name="King M."/>
            <person name="Knapp S.J."/>
            <person name="Lai Z."/>
            <person name="Le Paslier M.C."/>
            <person name="Lippi Y."/>
            <person name="Lorenzon L."/>
            <person name="Mandel J.R."/>
            <person name="Marage G."/>
            <person name="Marchand G."/>
            <person name="Marquand E."/>
            <person name="Bret-Mestries E."/>
            <person name="Morien E."/>
            <person name="Nambeesan S."/>
            <person name="Nguyen T."/>
            <person name="Pegot-Espagnet P."/>
            <person name="Pouilly N."/>
            <person name="Raftis F."/>
            <person name="Sallet E."/>
            <person name="Schiex T."/>
            <person name="Thomas J."/>
            <person name="Vandecasteele C."/>
            <person name="Vares D."/>
            <person name="Vear F."/>
            <person name="Vautrin S."/>
            <person name="Crespi M."/>
            <person name="Mangin B."/>
            <person name="Burke J.M."/>
            <person name="Salse J."/>
            <person name="Munos S."/>
            <person name="Vincourt P."/>
            <person name="Rieseberg L.H."/>
            <person name="Langlade N.B."/>
        </authorList>
    </citation>
    <scope>NUCLEOTIDE SEQUENCE</scope>
    <source>
        <tissue evidence="2">Leaves</tissue>
    </source>
</reference>
<evidence type="ECO:0000313" key="2">
    <source>
        <dbReference type="EMBL" id="KAF5774524.1"/>
    </source>
</evidence>
<keyword evidence="3" id="KW-1185">Reference proteome</keyword>
<name>A0A9K3EK63_HELAN</name>
<sequence length="57" mass="6819">MLEVSTTWRPIDCAILYWLFDLQDYICSILIKHFGWSVHSKLISNLVFCVICIFFYL</sequence>
<dbReference type="AlphaFoldDB" id="A0A9K3EK63"/>
<keyword evidence="1" id="KW-1133">Transmembrane helix</keyword>
<feature type="transmembrane region" description="Helical" evidence="1">
    <location>
        <begin position="38"/>
        <end position="56"/>
    </location>
</feature>
<evidence type="ECO:0000256" key="1">
    <source>
        <dbReference type="SAM" id="Phobius"/>
    </source>
</evidence>